<dbReference type="PROSITE" id="PS51464">
    <property type="entry name" value="SIS"/>
    <property type="match status" value="1"/>
</dbReference>
<keyword evidence="3" id="KW-0804">Transcription</keyword>
<dbReference type="InterPro" id="IPR036388">
    <property type="entry name" value="WH-like_DNA-bd_sf"/>
</dbReference>
<dbReference type="InterPro" id="IPR009057">
    <property type="entry name" value="Homeodomain-like_sf"/>
</dbReference>
<feature type="domain" description="SIS" evidence="5">
    <location>
        <begin position="137"/>
        <end position="275"/>
    </location>
</feature>
<reference evidence="7" key="1">
    <citation type="submission" date="2016-06" db="EMBL/GenBank/DDBJ databases">
        <authorList>
            <person name="Varghese N."/>
            <person name="Submissions Spin"/>
        </authorList>
    </citation>
    <scope>NUCLEOTIDE SEQUENCE [LARGE SCALE GENOMIC DNA]</scope>
    <source>
        <strain evidence="7">DSM 45647</strain>
    </source>
</reference>
<evidence type="ECO:0000259" key="4">
    <source>
        <dbReference type="PROSITE" id="PS51071"/>
    </source>
</evidence>
<dbReference type="Gene3D" id="1.10.10.10">
    <property type="entry name" value="Winged helix-like DNA-binding domain superfamily/Winged helix DNA-binding domain"/>
    <property type="match status" value="1"/>
</dbReference>
<dbReference type="InterPro" id="IPR000281">
    <property type="entry name" value="HTH_RpiR"/>
</dbReference>
<dbReference type="GO" id="GO:0003677">
    <property type="term" value="F:DNA binding"/>
    <property type="evidence" value="ECO:0007669"/>
    <property type="project" value="UniProtKB-KW"/>
</dbReference>
<sequence length="294" mass="31287">MSNSDAVDDPHAVGVAALIRRRLGECSPAERRVARALLAAYPSAGLGTVAALAERAEVSAPTVLRLLSRLGFGGYPEFQQALRDELAERETSPLTAYRATERGGAPPEGALPRAAATLPEAVAGTLADLPQGELDAAVRLLADQQVRITAAGGRFSALFAHYLVLHLMQVRGNSRLLPAGPVERADMLVDVGRRDLVVLFDFRRYEEPTLELARQVTGRGARVVLFTDRWLSPVAGLAEVVLPARVDSPSPYDSFVPTLALVETLVAALIDRLGPVAGARLKAMEGAQQAFGGR</sequence>
<dbReference type="InterPro" id="IPR001347">
    <property type="entry name" value="SIS_dom"/>
</dbReference>
<evidence type="ECO:0000259" key="5">
    <source>
        <dbReference type="PROSITE" id="PS51464"/>
    </source>
</evidence>
<evidence type="ECO:0000313" key="7">
    <source>
        <dbReference type="Proteomes" id="UP000199360"/>
    </source>
</evidence>
<name>A0A1C5GKC0_9ACTN</name>
<dbReference type="CDD" id="cd05013">
    <property type="entry name" value="SIS_RpiR"/>
    <property type="match status" value="1"/>
</dbReference>
<evidence type="ECO:0000256" key="1">
    <source>
        <dbReference type="ARBA" id="ARBA00023015"/>
    </source>
</evidence>
<keyword evidence="2" id="KW-0238">DNA-binding</keyword>
<keyword evidence="7" id="KW-1185">Reference proteome</keyword>
<evidence type="ECO:0000313" key="6">
    <source>
        <dbReference type="EMBL" id="SCG34007.1"/>
    </source>
</evidence>
<organism evidence="6 7">
    <name type="scientific">Micromonospora humi</name>
    <dbReference type="NCBI Taxonomy" id="745366"/>
    <lineage>
        <taxon>Bacteria</taxon>
        <taxon>Bacillati</taxon>
        <taxon>Actinomycetota</taxon>
        <taxon>Actinomycetes</taxon>
        <taxon>Micromonosporales</taxon>
        <taxon>Micromonosporaceae</taxon>
        <taxon>Micromonospora</taxon>
    </lineage>
</organism>
<dbReference type="RefSeq" id="WP_245716191.1">
    <property type="nucleotide sequence ID" value="NZ_FMDM01000001.1"/>
</dbReference>
<dbReference type="PANTHER" id="PTHR30514:SF18">
    <property type="entry name" value="RPIR-FAMILY TRANSCRIPTIONAL REGULATOR"/>
    <property type="match status" value="1"/>
</dbReference>
<evidence type="ECO:0000256" key="3">
    <source>
        <dbReference type="ARBA" id="ARBA00023163"/>
    </source>
</evidence>
<dbReference type="InterPro" id="IPR046348">
    <property type="entry name" value="SIS_dom_sf"/>
</dbReference>
<keyword evidence="1" id="KW-0805">Transcription regulation</keyword>
<proteinExistence type="predicted"/>
<protein>
    <submittedName>
        <fullName evidence="6">Transcriptional regulator, RpiR family</fullName>
    </submittedName>
</protein>
<dbReference type="PANTHER" id="PTHR30514">
    <property type="entry name" value="GLUCOKINASE"/>
    <property type="match status" value="1"/>
</dbReference>
<dbReference type="PROSITE" id="PS51071">
    <property type="entry name" value="HTH_RPIR"/>
    <property type="match status" value="1"/>
</dbReference>
<dbReference type="Pfam" id="PF01418">
    <property type="entry name" value="HTH_6"/>
    <property type="match status" value="1"/>
</dbReference>
<accession>A0A1C5GKC0</accession>
<dbReference type="InterPro" id="IPR035472">
    <property type="entry name" value="RpiR-like_SIS"/>
</dbReference>
<dbReference type="GO" id="GO:0003700">
    <property type="term" value="F:DNA-binding transcription factor activity"/>
    <property type="evidence" value="ECO:0007669"/>
    <property type="project" value="InterPro"/>
</dbReference>
<dbReference type="InterPro" id="IPR047640">
    <property type="entry name" value="RpiR-like"/>
</dbReference>
<dbReference type="Gene3D" id="3.40.50.10490">
    <property type="entry name" value="Glucose-6-phosphate isomerase like protein, domain 1"/>
    <property type="match status" value="1"/>
</dbReference>
<dbReference type="AlphaFoldDB" id="A0A1C5GKC0"/>
<gene>
    <name evidence="6" type="ORF">GA0070213_101114</name>
</gene>
<dbReference type="GO" id="GO:1901135">
    <property type="term" value="P:carbohydrate derivative metabolic process"/>
    <property type="evidence" value="ECO:0007669"/>
    <property type="project" value="InterPro"/>
</dbReference>
<dbReference type="STRING" id="745366.GA0070213_101114"/>
<dbReference type="SUPFAM" id="SSF53697">
    <property type="entry name" value="SIS domain"/>
    <property type="match status" value="1"/>
</dbReference>
<dbReference type="GO" id="GO:0097367">
    <property type="term" value="F:carbohydrate derivative binding"/>
    <property type="evidence" value="ECO:0007669"/>
    <property type="project" value="InterPro"/>
</dbReference>
<dbReference type="EMBL" id="FMDM01000001">
    <property type="protein sequence ID" value="SCG34007.1"/>
    <property type="molecule type" value="Genomic_DNA"/>
</dbReference>
<dbReference type="Proteomes" id="UP000199360">
    <property type="component" value="Unassembled WGS sequence"/>
</dbReference>
<evidence type="ECO:0000256" key="2">
    <source>
        <dbReference type="ARBA" id="ARBA00023125"/>
    </source>
</evidence>
<dbReference type="Pfam" id="PF01380">
    <property type="entry name" value="SIS"/>
    <property type="match status" value="1"/>
</dbReference>
<dbReference type="SUPFAM" id="SSF46689">
    <property type="entry name" value="Homeodomain-like"/>
    <property type="match status" value="1"/>
</dbReference>
<feature type="domain" description="HTH rpiR-type" evidence="4">
    <location>
        <begin position="13"/>
        <end position="89"/>
    </location>
</feature>